<evidence type="ECO:0000313" key="2">
    <source>
        <dbReference type="Proteomes" id="UP001159363"/>
    </source>
</evidence>
<organism evidence="1 2">
    <name type="scientific">Dryococelus australis</name>
    <dbReference type="NCBI Taxonomy" id="614101"/>
    <lineage>
        <taxon>Eukaryota</taxon>
        <taxon>Metazoa</taxon>
        <taxon>Ecdysozoa</taxon>
        <taxon>Arthropoda</taxon>
        <taxon>Hexapoda</taxon>
        <taxon>Insecta</taxon>
        <taxon>Pterygota</taxon>
        <taxon>Neoptera</taxon>
        <taxon>Polyneoptera</taxon>
        <taxon>Phasmatodea</taxon>
        <taxon>Verophasmatodea</taxon>
        <taxon>Anareolatae</taxon>
        <taxon>Phasmatidae</taxon>
        <taxon>Eurycanthinae</taxon>
        <taxon>Dryococelus</taxon>
    </lineage>
</organism>
<protein>
    <submittedName>
        <fullName evidence="1">Uncharacterized protein</fullName>
    </submittedName>
</protein>
<dbReference type="Proteomes" id="UP001159363">
    <property type="component" value="Chromosome 5"/>
</dbReference>
<sequence>MSLNHFWIKALYSELLLHHSPNDLKLAYHGTQTHLDVTKLRCQKMKTAMQLFSRSVSKAPIFL</sequence>
<name>A0ABQ9H8J7_9NEOP</name>
<comment type="caution">
    <text evidence="1">The sequence shown here is derived from an EMBL/GenBank/DDBJ whole genome shotgun (WGS) entry which is preliminary data.</text>
</comment>
<gene>
    <name evidence="1" type="ORF">PR048_017088</name>
</gene>
<proteinExistence type="predicted"/>
<accession>A0ABQ9H8J7</accession>
<reference evidence="1 2" key="1">
    <citation type="submission" date="2023-02" db="EMBL/GenBank/DDBJ databases">
        <title>LHISI_Scaffold_Assembly.</title>
        <authorList>
            <person name="Stuart O.P."/>
            <person name="Cleave R."/>
            <person name="Magrath M.J.L."/>
            <person name="Mikheyev A.S."/>
        </authorList>
    </citation>
    <scope>NUCLEOTIDE SEQUENCE [LARGE SCALE GENOMIC DNA]</scope>
    <source>
        <strain evidence="1">Daus_M_001</strain>
        <tissue evidence="1">Leg muscle</tissue>
    </source>
</reference>
<evidence type="ECO:0000313" key="1">
    <source>
        <dbReference type="EMBL" id="KAJ8880618.1"/>
    </source>
</evidence>
<keyword evidence="2" id="KW-1185">Reference proteome</keyword>
<dbReference type="EMBL" id="JARBHB010000006">
    <property type="protein sequence ID" value="KAJ8880618.1"/>
    <property type="molecule type" value="Genomic_DNA"/>
</dbReference>